<name>A0A5T2MDG3_SALER</name>
<dbReference type="Gene3D" id="3.40.50.300">
    <property type="entry name" value="P-loop containing nucleotide triphosphate hydrolases"/>
    <property type="match status" value="1"/>
</dbReference>
<evidence type="ECO:0000256" key="2">
    <source>
        <dbReference type="ARBA" id="ARBA00006512"/>
    </source>
</evidence>
<keyword evidence="3 8" id="KW-0812">Transmembrane</keyword>
<reference evidence="11" key="1">
    <citation type="submission" date="2018-11" db="EMBL/GenBank/DDBJ databases">
        <authorList>
            <consortium name="PulseNet: The National Subtyping Network for Foodborne Disease Surveillance"/>
            <person name="Tarr C.L."/>
            <person name="Trees E."/>
            <person name="Katz L.S."/>
            <person name="Carleton-Romer H.A."/>
            <person name="Stroika S."/>
            <person name="Kucerova Z."/>
            <person name="Roache K.F."/>
            <person name="Sabol A.L."/>
            <person name="Besser J."/>
            <person name="Gerner-Smidt P."/>
        </authorList>
    </citation>
    <scope>NUCLEOTIDE SEQUENCE</scope>
    <source>
        <strain evidence="11">PNUSAS060697</strain>
    </source>
</reference>
<keyword evidence="5" id="KW-0067">ATP-binding</keyword>
<evidence type="ECO:0000256" key="5">
    <source>
        <dbReference type="ARBA" id="ARBA00022840"/>
    </source>
</evidence>
<dbReference type="Pfam" id="PF03135">
    <property type="entry name" value="CagE_TrbE_VirB"/>
    <property type="match status" value="1"/>
</dbReference>
<dbReference type="EMBL" id="AACUZB010000052">
    <property type="protein sequence ID" value="EAM4564536.1"/>
    <property type="molecule type" value="Genomic_DNA"/>
</dbReference>
<comment type="subcellular location">
    <subcellularLocation>
        <location evidence="1">Membrane</location>
    </subcellularLocation>
</comment>
<evidence type="ECO:0000256" key="8">
    <source>
        <dbReference type="SAM" id="Phobius"/>
    </source>
</evidence>
<dbReference type="InterPro" id="IPR018145">
    <property type="entry name" value="CagE_TrbE_VirB_cntrl_dom"/>
</dbReference>
<dbReference type="InterPro" id="IPR007792">
    <property type="entry name" value="T4SS_VirB3/TrbD/AvhB"/>
</dbReference>
<dbReference type="InterPro" id="IPR051162">
    <property type="entry name" value="T4SS_component"/>
</dbReference>
<protein>
    <submittedName>
        <fullName evidence="11">ATPase</fullName>
    </submittedName>
</protein>
<dbReference type="InterPro" id="IPR043964">
    <property type="entry name" value="P-loop_TraG"/>
</dbReference>
<dbReference type="Pfam" id="PF05101">
    <property type="entry name" value="VirB3"/>
    <property type="match status" value="1"/>
</dbReference>
<feature type="domain" description="CagE TrbE VirB component of type IV transporter system central" evidence="9">
    <location>
        <begin position="271"/>
        <end position="472"/>
    </location>
</feature>
<evidence type="ECO:0000256" key="7">
    <source>
        <dbReference type="ARBA" id="ARBA00023136"/>
    </source>
</evidence>
<feature type="domain" description="TraG P-loop" evidence="10">
    <location>
        <begin position="537"/>
        <end position="815"/>
    </location>
</feature>
<evidence type="ECO:0000313" key="11">
    <source>
        <dbReference type="EMBL" id="EAM4564536.1"/>
    </source>
</evidence>
<dbReference type="CDD" id="cd01127">
    <property type="entry name" value="TrwB_TraG_TraD_VirD4"/>
    <property type="match status" value="1"/>
</dbReference>
<comment type="caution">
    <text evidence="11">The sequence shown here is derived from an EMBL/GenBank/DDBJ whole genome shotgun (WGS) entry which is preliminary data.</text>
</comment>
<proteinExistence type="inferred from homology"/>
<evidence type="ECO:0000259" key="9">
    <source>
        <dbReference type="Pfam" id="PF03135"/>
    </source>
</evidence>
<accession>A0A5T2MDG3</accession>
<dbReference type="PANTHER" id="PTHR30121">
    <property type="entry name" value="UNCHARACTERIZED PROTEIN YJGR-RELATED"/>
    <property type="match status" value="1"/>
</dbReference>
<dbReference type="PANTHER" id="PTHR30121:SF12">
    <property type="entry name" value="TYPE IV SECRETION SYSTEM PROTEIN CAGE"/>
    <property type="match status" value="1"/>
</dbReference>
<feature type="transmembrane region" description="Helical" evidence="8">
    <location>
        <begin position="12"/>
        <end position="44"/>
    </location>
</feature>
<dbReference type="InterPro" id="IPR027417">
    <property type="entry name" value="P-loop_NTPase"/>
</dbReference>
<evidence type="ECO:0000256" key="1">
    <source>
        <dbReference type="ARBA" id="ARBA00004370"/>
    </source>
</evidence>
<keyword evidence="4" id="KW-0547">Nucleotide-binding</keyword>
<organism evidence="11">
    <name type="scientific">Salmonella enterica</name>
    <name type="common">Salmonella choleraesuis</name>
    <dbReference type="NCBI Taxonomy" id="28901"/>
    <lineage>
        <taxon>Bacteria</taxon>
        <taxon>Pseudomonadati</taxon>
        <taxon>Pseudomonadota</taxon>
        <taxon>Gammaproteobacteria</taxon>
        <taxon>Enterobacterales</taxon>
        <taxon>Enterobacteriaceae</taxon>
        <taxon>Salmonella</taxon>
    </lineage>
</organism>
<dbReference type="Gene3D" id="1.10.8.730">
    <property type="match status" value="1"/>
</dbReference>
<keyword evidence="6 8" id="KW-1133">Transmembrane helix</keyword>
<gene>
    <name evidence="11" type="ORF">EFY76_24990</name>
</gene>
<evidence type="ECO:0000256" key="6">
    <source>
        <dbReference type="ARBA" id="ARBA00022989"/>
    </source>
</evidence>
<evidence type="ECO:0000256" key="3">
    <source>
        <dbReference type="ARBA" id="ARBA00022692"/>
    </source>
</evidence>
<keyword evidence="7 8" id="KW-0472">Membrane</keyword>
<comment type="similarity">
    <text evidence="2">Belongs to the TrbE/VirB4 family.</text>
</comment>
<dbReference type="Pfam" id="PF19044">
    <property type="entry name" value="P-loop_TraG"/>
    <property type="match status" value="1"/>
</dbReference>
<evidence type="ECO:0000256" key="4">
    <source>
        <dbReference type="ARBA" id="ARBA00022741"/>
    </source>
</evidence>
<sequence>MAKLLKAMKRPAALWGVPMVPLLAVTGVTIIVAIWTSIAFLFLLPVQFLVMKSLTKNEPMRFNLIAVWWRAKGKPVANRLFGATTFMPVEHDAVDITEFLDAMKLNQCATVRKYIPYSSHIHQHVVRSPKSDLYCTWELMGTPFDCESEETLTIGTNQLHGLIRSFEGMPVTFYIHNCREQFTDTLHKTSGNLYADTISELYYASLEKSPFRRNRLFLTVCYRPFVSLEKAERKRMKDSQKLKELDGALLEMLEIKSTLDTALSRYGARPLGTFTEGNAVFSSQLAFYEYLLTHQWRKVRVTRTPAYDVMGAAALFFSAESGQINHASGTQYFRGLEVKEFSEETATGMMDSLLYAPCNYVITQSYTCMSREEAKKAIKRTRRLLLSSDDDAVSQRLDLDVALDLLTSGKIAYGKHHFSIMVYSPSLESLVADTNEISNALNNIGITPVPAEISLSAAYMAQLPGNYNLRPRKGELSSQNFVELAALHNFYPGKRNNAPWGDAMALMRTPSGDGYYLNLHNTLADKDEFNEKNPASTCILGTNGSGKTMLMTFLEIMQQKYRREDSFSPDAKTKRLTTVYLDKDRGAEMNIRALGGRYYRVISGESTGWNPFSLPATKRNINFIKQLMKILCTRNGATISPRDERRLSDAVNAVMSDEPQYRIYGITRMLENLPEPATKEAQENGLSIRLSQWAQGGEFGWVFDNESDTFDISNCDNFGIDGTEFLDDASVCAPISFYLLYRITSLLDGRRLVIFMDEFWKWLRDPVFKDFTYNKLKTIRKLNGMLVVGTQSPAEIIKDDIAPAVIEQCGTQILAANPNADRAHYVDGMKFEPEVFDVVKGLDPQARQYVVVKNQFKRGDTKRFAARVTLDLSGIGKYTKVMSGDAANLEIFESIYREGMQPHEWLDTYLAKAL</sequence>
<dbReference type="GO" id="GO:0016020">
    <property type="term" value="C:membrane"/>
    <property type="evidence" value="ECO:0007669"/>
    <property type="project" value="UniProtKB-SubCell"/>
</dbReference>
<dbReference type="AlphaFoldDB" id="A0A5T2MDG3"/>
<dbReference type="GO" id="GO:0005524">
    <property type="term" value="F:ATP binding"/>
    <property type="evidence" value="ECO:0007669"/>
    <property type="project" value="UniProtKB-KW"/>
</dbReference>
<dbReference type="SUPFAM" id="SSF52540">
    <property type="entry name" value="P-loop containing nucleoside triphosphate hydrolases"/>
    <property type="match status" value="1"/>
</dbReference>
<evidence type="ECO:0000259" key="10">
    <source>
        <dbReference type="Pfam" id="PF19044"/>
    </source>
</evidence>